<protein>
    <submittedName>
        <fullName evidence="2">Uncharacterized protein</fullName>
    </submittedName>
</protein>
<gene>
    <name evidence="2" type="ORF">TSIB3V08_LOCUS5426</name>
</gene>
<proteinExistence type="predicted"/>
<feature type="signal peptide" evidence="1">
    <location>
        <begin position="1"/>
        <end position="21"/>
    </location>
</feature>
<evidence type="ECO:0000256" key="1">
    <source>
        <dbReference type="SAM" id="SignalP"/>
    </source>
</evidence>
<name>A0A7R9AVM4_TIMSH</name>
<keyword evidence="1" id="KW-0732">Signal</keyword>
<reference evidence="2" key="1">
    <citation type="submission" date="2020-11" db="EMBL/GenBank/DDBJ databases">
        <authorList>
            <person name="Tran Van P."/>
        </authorList>
    </citation>
    <scope>NUCLEOTIDE SEQUENCE</scope>
</reference>
<evidence type="ECO:0000313" key="2">
    <source>
        <dbReference type="EMBL" id="CAD7261285.1"/>
    </source>
</evidence>
<feature type="chain" id="PRO_5030658465" evidence="1">
    <location>
        <begin position="22"/>
        <end position="234"/>
    </location>
</feature>
<dbReference type="EMBL" id="OC002103">
    <property type="protein sequence ID" value="CAD7261285.1"/>
    <property type="molecule type" value="Genomic_DNA"/>
</dbReference>
<organism evidence="2">
    <name type="scientific">Timema shepardi</name>
    <name type="common">Walking stick</name>
    <dbReference type="NCBI Taxonomy" id="629360"/>
    <lineage>
        <taxon>Eukaryota</taxon>
        <taxon>Metazoa</taxon>
        <taxon>Ecdysozoa</taxon>
        <taxon>Arthropoda</taxon>
        <taxon>Hexapoda</taxon>
        <taxon>Insecta</taxon>
        <taxon>Pterygota</taxon>
        <taxon>Neoptera</taxon>
        <taxon>Polyneoptera</taxon>
        <taxon>Phasmatodea</taxon>
        <taxon>Timematodea</taxon>
        <taxon>Timematoidea</taxon>
        <taxon>Timematidae</taxon>
        <taxon>Timema</taxon>
    </lineage>
</organism>
<sequence length="234" mass="25221">MFTSTWMYWVLLSTTDPSINCTSNHHSGVSGPCEPSELDEAPCPPDSVLNDEEECVCATGRCLEPVCRYGSKRVLQRTGSGVPGDCCDVFECVLPREKDCEDVVCPEEGRECPLDSYRLPSHRAPGDCCSVPQGCQCLPAPCPVANCSPGSYARVVRPGSEKPGTCCPLFECVPIVSDPDNWALANWALGRLGTRLVDSDDSSSNVDAMAANPTPRTPWSFLVVFSPAELRPST</sequence>
<dbReference type="AlphaFoldDB" id="A0A7R9AVM4"/>
<accession>A0A7R9AVM4</accession>